<sequence length="66" mass="7409">MKNLEVRLAKLESKCGRPSRGLVIFLRVGDDDEQTALAAEYQRLGLEPMPDDSVICFRAVSARRES</sequence>
<evidence type="ECO:0000313" key="1">
    <source>
        <dbReference type="EMBL" id="MDI1229851.1"/>
    </source>
</evidence>
<evidence type="ECO:0000313" key="2">
    <source>
        <dbReference type="Proteomes" id="UP001160519"/>
    </source>
</evidence>
<dbReference type="Proteomes" id="UP001160519">
    <property type="component" value="Unassembled WGS sequence"/>
</dbReference>
<name>A0AA43Q1K1_9GAMM</name>
<organism evidence="1 2">
    <name type="scientific">Candidatus Methylobacter titanis</name>
    <dbReference type="NCBI Taxonomy" id="3053457"/>
    <lineage>
        <taxon>Bacteria</taxon>
        <taxon>Pseudomonadati</taxon>
        <taxon>Pseudomonadota</taxon>
        <taxon>Gammaproteobacteria</taxon>
        <taxon>Methylococcales</taxon>
        <taxon>Methylococcaceae</taxon>
        <taxon>Methylobacter</taxon>
    </lineage>
</organism>
<reference evidence="1" key="1">
    <citation type="submission" date="2023-01" db="EMBL/GenBank/DDBJ databases">
        <title>Biogeochemical cycle of methane in antarctic sediments.</title>
        <authorList>
            <person name="Roldan D.M."/>
            <person name="Menes R.J."/>
        </authorList>
    </citation>
    <scope>NUCLEOTIDE SEQUENCE [LARGE SCALE GENOMIC DNA]</scope>
    <source>
        <strain evidence="1">K-2018 MAG008</strain>
    </source>
</reference>
<dbReference type="AlphaFoldDB" id="A0AA43Q1K1"/>
<comment type="caution">
    <text evidence="1">The sequence shown here is derived from an EMBL/GenBank/DDBJ whole genome shotgun (WGS) entry which is preliminary data.</text>
</comment>
<keyword evidence="2" id="KW-1185">Reference proteome</keyword>
<protein>
    <submittedName>
        <fullName evidence="1">Uncharacterized protein</fullName>
    </submittedName>
</protein>
<proteinExistence type="predicted"/>
<accession>A0AA43Q1K1</accession>
<gene>
    <name evidence="1" type="ORF">PSU93_01730</name>
</gene>
<dbReference type="EMBL" id="JAQSDF010000002">
    <property type="protein sequence ID" value="MDI1229851.1"/>
    <property type="molecule type" value="Genomic_DNA"/>
</dbReference>